<sequence>MDLSGNGGRIFFWMAMLRWWLVRSMVYAKSVNMVELCCGEDTGLEI</sequence>
<protein>
    <submittedName>
        <fullName evidence="2">Uncharacterized protein</fullName>
    </submittedName>
</protein>
<evidence type="ECO:0000313" key="2">
    <source>
        <dbReference type="EnsemblPlants" id="TuG1812G0700002879.01.T02.cds259903"/>
    </source>
</evidence>
<organism evidence="2 3">
    <name type="scientific">Triticum urartu</name>
    <name type="common">Red wild einkorn</name>
    <name type="synonym">Crithodium urartu</name>
    <dbReference type="NCBI Taxonomy" id="4572"/>
    <lineage>
        <taxon>Eukaryota</taxon>
        <taxon>Viridiplantae</taxon>
        <taxon>Streptophyta</taxon>
        <taxon>Embryophyta</taxon>
        <taxon>Tracheophyta</taxon>
        <taxon>Spermatophyta</taxon>
        <taxon>Magnoliopsida</taxon>
        <taxon>Liliopsida</taxon>
        <taxon>Poales</taxon>
        <taxon>Poaceae</taxon>
        <taxon>BOP clade</taxon>
        <taxon>Pooideae</taxon>
        <taxon>Triticodae</taxon>
        <taxon>Triticeae</taxon>
        <taxon>Triticinae</taxon>
        <taxon>Triticum</taxon>
    </lineage>
</organism>
<dbReference type="EnsemblPlants" id="TuG1812G0700002879.01.T02">
    <property type="protein sequence ID" value="TuG1812G0700002879.01.T02.cds259903"/>
    <property type="gene ID" value="TuG1812G0700002879.01"/>
</dbReference>
<proteinExistence type="predicted"/>
<dbReference type="Gramene" id="TuG1812G0700002879.01.T01">
    <property type="protein sequence ID" value="TuG1812G0700002879.01.T01.cds259901"/>
    <property type="gene ID" value="TuG1812G0700002879.01"/>
</dbReference>
<name>A0A8R7QYS8_TRIUA</name>
<dbReference type="EnsemblPlants" id="TuG1812G0700002879.01.T01">
    <property type="protein sequence ID" value="TuG1812G0700002879.01.T01.cds259901"/>
    <property type="gene ID" value="TuG1812G0700002879.01"/>
</dbReference>
<dbReference type="Gramene" id="TuG1812G0700002879.01.T02">
    <property type="protein sequence ID" value="TuG1812G0700002879.01.T02.cds259903"/>
    <property type="gene ID" value="TuG1812G0700002879.01"/>
</dbReference>
<feature type="chain" id="PRO_5044156908" evidence="1">
    <location>
        <begin position="29"/>
        <end position="46"/>
    </location>
</feature>
<feature type="signal peptide" evidence="1">
    <location>
        <begin position="1"/>
        <end position="28"/>
    </location>
</feature>
<evidence type="ECO:0000313" key="3">
    <source>
        <dbReference type="Proteomes" id="UP000015106"/>
    </source>
</evidence>
<reference evidence="3" key="1">
    <citation type="journal article" date="2013" name="Nature">
        <title>Draft genome of the wheat A-genome progenitor Triticum urartu.</title>
        <authorList>
            <person name="Ling H.Q."/>
            <person name="Zhao S."/>
            <person name="Liu D."/>
            <person name="Wang J."/>
            <person name="Sun H."/>
            <person name="Zhang C."/>
            <person name="Fan H."/>
            <person name="Li D."/>
            <person name="Dong L."/>
            <person name="Tao Y."/>
            <person name="Gao C."/>
            <person name="Wu H."/>
            <person name="Li Y."/>
            <person name="Cui Y."/>
            <person name="Guo X."/>
            <person name="Zheng S."/>
            <person name="Wang B."/>
            <person name="Yu K."/>
            <person name="Liang Q."/>
            <person name="Yang W."/>
            <person name="Lou X."/>
            <person name="Chen J."/>
            <person name="Feng M."/>
            <person name="Jian J."/>
            <person name="Zhang X."/>
            <person name="Luo G."/>
            <person name="Jiang Y."/>
            <person name="Liu J."/>
            <person name="Wang Z."/>
            <person name="Sha Y."/>
            <person name="Zhang B."/>
            <person name="Wu H."/>
            <person name="Tang D."/>
            <person name="Shen Q."/>
            <person name="Xue P."/>
            <person name="Zou S."/>
            <person name="Wang X."/>
            <person name="Liu X."/>
            <person name="Wang F."/>
            <person name="Yang Y."/>
            <person name="An X."/>
            <person name="Dong Z."/>
            <person name="Zhang K."/>
            <person name="Zhang X."/>
            <person name="Luo M.C."/>
            <person name="Dvorak J."/>
            <person name="Tong Y."/>
            <person name="Wang J."/>
            <person name="Yang H."/>
            <person name="Li Z."/>
            <person name="Wang D."/>
            <person name="Zhang A."/>
            <person name="Wang J."/>
        </authorList>
    </citation>
    <scope>NUCLEOTIDE SEQUENCE</scope>
    <source>
        <strain evidence="3">cv. G1812</strain>
    </source>
</reference>
<dbReference type="AlphaFoldDB" id="A0A8R7QYS8"/>
<keyword evidence="3" id="KW-1185">Reference proteome</keyword>
<evidence type="ECO:0000256" key="1">
    <source>
        <dbReference type="SAM" id="SignalP"/>
    </source>
</evidence>
<accession>A0A8R7QYS8</accession>
<keyword evidence="1" id="KW-0732">Signal</keyword>
<reference evidence="2" key="3">
    <citation type="submission" date="2022-06" db="UniProtKB">
        <authorList>
            <consortium name="EnsemblPlants"/>
        </authorList>
    </citation>
    <scope>IDENTIFICATION</scope>
</reference>
<reference evidence="2" key="2">
    <citation type="submission" date="2018-03" db="EMBL/GenBank/DDBJ databases">
        <title>The Triticum urartu genome reveals the dynamic nature of wheat genome evolution.</title>
        <authorList>
            <person name="Ling H."/>
            <person name="Ma B."/>
            <person name="Shi X."/>
            <person name="Liu H."/>
            <person name="Dong L."/>
            <person name="Sun H."/>
            <person name="Cao Y."/>
            <person name="Gao Q."/>
            <person name="Zheng S."/>
            <person name="Li Y."/>
            <person name="Yu Y."/>
            <person name="Du H."/>
            <person name="Qi M."/>
            <person name="Li Y."/>
            <person name="Yu H."/>
            <person name="Cui Y."/>
            <person name="Wang N."/>
            <person name="Chen C."/>
            <person name="Wu H."/>
            <person name="Zhao Y."/>
            <person name="Zhang J."/>
            <person name="Li Y."/>
            <person name="Zhou W."/>
            <person name="Zhang B."/>
            <person name="Hu W."/>
            <person name="Eijk M."/>
            <person name="Tang J."/>
            <person name="Witsenboer H."/>
            <person name="Zhao S."/>
            <person name="Li Z."/>
            <person name="Zhang A."/>
            <person name="Wang D."/>
            <person name="Liang C."/>
        </authorList>
    </citation>
    <scope>NUCLEOTIDE SEQUENCE [LARGE SCALE GENOMIC DNA]</scope>
    <source>
        <strain evidence="2">cv. G1812</strain>
    </source>
</reference>
<dbReference type="Proteomes" id="UP000015106">
    <property type="component" value="Chromosome 7"/>
</dbReference>